<reference evidence="2 3" key="1">
    <citation type="submission" date="2018-04" db="EMBL/GenBank/DDBJ databases">
        <title>Genomic Encyclopedia of Archaeal and Bacterial Type Strains, Phase II (KMG-II): from individual species to whole genera.</title>
        <authorList>
            <person name="Goeker M."/>
        </authorList>
    </citation>
    <scope>NUCLEOTIDE SEQUENCE [LARGE SCALE GENOMIC DNA]</scope>
    <source>
        <strain evidence="2 3">DSM 5822</strain>
    </source>
</reference>
<evidence type="ECO:0000313" key="3">
    <source>
        <dbReference type="Proteomes" id="UP000244223"/>
    </source>
</evidence>
<gene>
    <name evidence="2" type="ORF">C8N29_101402</name>
</gene>
<comment type="caution">
    <text evidence="2">The sequence shown here is derived from an EMBL/GenBank/DDBJ whole genome shotgun (WGS) entry which is preliminary data.</text>
</comment>
<dbReference type="EMBL" id="QAON01000001">
    <property type="protein sequence ID" value="PTQ91329.1"/>
    <property type="molecule type" value="Genomic_DNA"/>
</dbReference>
<dbReference type="AlphaFoldDB" id="A0A2T5J3Y5"/>
<sequence>MKNLIQSVLAATVLMAGAAQAATTDTTTFSVTVPFVADILTSKDLTAGQANTVPVCYTANAPAQITIDRQTTAGAADVYPVALTPTAAMGTVVDANTVNVPANTTTFGVICDGTVASSVAFNFIFNAPTGEDLAASGTLAGTYSTDVTVSIAAL</sequence>
<proteinExistence type="predicted"/>
<dbReference type="Proteomes" id="UP000244223">
    <property type="component" value="Unassembled WGS sequence"/>
</dbReference>
<organism evidence="2 3">
    <name type="scientific">Agitococcus lubricus</name>
    <dbReference type="NCBI Taxonomy" id="1077255"/>
    <lineage>
        <taxon>Bacteria</taxon>
        <taxon>Pseudomonadati</taxon>
        <taxon>Pseudomonadota</taxon>
        <taxon>Gammaproteobacteria</taxon>
        <taxon>Moraxellales</taxon>
        <taxon>Moraxellaceae</taxon>
        <taxon>Agitococcus</taxon>
    </lineage>
</organism>
<keyword evidence="1" id="KW-0732">Signal</keyword>
<feature type="chain" id="PRO_5015574785" evidence="1">
    <location>
        <begin position="22"/>
        <end position="154"/>
    </location>
</feature>
<evidence type="ECO:0000256" key="1">
    <source>
        <dbReference type="SAM" id="SignalP"/>
    </source>
</evidence>
<keyword evidence="3" id="KW-1185">Reference proteome</keyword>
<feature type="signal peptide" evidence="1">
    <location>
        <begin position="1"/>
        <end position="21"/>
    </location>
</feature>
<accession>A0A2T5J3Y5</accession>
<evidence type="ECO:0000313" key="2">
    <source>
        <dbReference type="EMBL" id="PTQ91329.1"/>
    </source>
</evidence>
<dbReference type="RefSeq" id="WP_107864342.1">
    <property type="nucleotide sequence ID" value="NZ_QAON01000001.1"/>
</dbReference>
<protein>
    <submittedName>
        <fullName evidence="2">Uncharacterized protein</fullName>
    </submittedName>
</protein>
<name>A0A2T5J3Y5_9GAMM</name>